<evidence type="ECO:0000313" key="2">
    <source>
        <dbReference type="EMBL" id="MFC3454727.1"/>
    </source>
</evidence>
<comment type="caution">
    <text evidence="2">The sequence shown here is derived from an EMBL/GenBank/DDBJ whole genome shotgun (WGS) entry which is preliminary data.</text>
</comment>
<dbReference type="EMBL" id="JBHRWK010000070">
    <property type="protein sequence ID" value="MFC3454727.1"/>
    <property type="molecule type" value="Genomic_DNA"/>
</dbReference>
<dbReference type="Proteomes" id="UP001595645">
    <property type="component" value="Unassembled WGS sequence"/>
</dbReference>
<feature type="region of interest" description="Disordered" evidence="1">
    <location>
        <begin position="1"/>
        <end position="45"/>
    </location>
</feature>
<dbReference type="InterPro" id="IPR036271">
    <property type="entry name" value="Tet_transcr_reg_TetR-rel_C_sf"/>
</dbReference>
<keyword evidence="3" id="KW-1185">Reference proteome</keyword>
<proteinExistence type="predicted"/>
<evidence type="ECO:0000313" key="3">
    <source>
        <dbReference type="Proteomes" id="UP001595645"/>
    </source>
</evidence>
<gene>
    <name evidence="2" type="ORF">ACFOSH_35285</name>
</gene>
<protein>
    <recommendedName>
        <fullName evidence="4">TetR family transcriptional regulator</fullName>
    </recommendedName>
</protein>
<dbReference type="SUPFAM" id="SSF48498">
    <property type="entry name" value="Tetracyclin repressor-like, C-terminal domain"/>
    <property type="match status" value="1"/>
</dbReference>
<sequence>APGSSEPYAPPHEPAQSATSPSPQPPDQRKPTASQYVSKAQSAGHVRDDLAASDLADAILALSDGFANRMLTSTDPAALLPSLETSVRTLLTP</sequence>
<evidence type="ECO:0000256" key="1">
    <source>
        <dbReference type="SAM" id="MobiDB-lite"/>
    </source>
</evidence>
<organism evidence="2 3">
    <name type="scientific">Amycolatopsis speibonae</name>
    <dbReference type="NCBI Taxonomy" id="1450224"/>
    <lineage>
        <taxon>Bacteria</taxon>
        <taxon>Bacillati</taxon>
        <taxon>Actinomycetota</taxon>
        <taxon>Actinomycetes</taxon>
        <taxon>Pseudonocardiales</taxon>
        <taxon>Pseudonocardiaceae</taxon>
        <taxon>Amycolatopsis</taxon>
    </lineage>
</organism>
<name>A0ABV7P9X6_9PSEU</name>
<accession>A0ABV7P9X6</accession>
<evidence type="ECO:0008006" key="4">
    <source>
        <dbReference type="Google" id="ProtNLM"/>
    </source>
</evidence>
<feature type="non-terminal residue" evidence="2">
    <location>
        <position position="1"/>
    </location>
</feature>
<feature type="compositionally biased region" description="Polar residues" evidence="1">
    <location>
        <begin position="31"/>
        <end position="41"/>
    </location>
</feature>
<reference evidence="3" key="1">
    <citation type="journal article" date="2019" name="Int. J. Syst. Evol. Microbiol.">
        <title>The Global Catalogue of Microorganisms (GCM) 10K type strain sequencing project: providing services to taxonomists for standard genome sequencing and annotation.</title>
        <authorList>
            <consortium name="The Broad Institute Genomics Platform"/>
            <consortium name="The Broad Institute Genome Sequencing Center for Infectious Disease"/>
            <person name="Wu L."/>
            <person name="Ma J."/>
        </authorList>
    </citation>
    <scope>NUCLEOTIDE SEQUENCE [LARGE SCALE GENOMIC DNA]</scope>
    <source>
        <strain evidence="3">CGMCC 4.7676</strain>
    </source>
</reference>